<dbReference type="Pfam" id="PF01644">
    <property type="entry name" value="Chitin_synth_1"/>
    <property type="match status" value="1"/>
</dbReference>
<dbReference type="GO" id="GO:0071555">
    <property type="term" value="P:cell wall organization"/>
    <property type="evidence" value="ECO:0007669"/>
    <property type="project" value="UniProtKB-KW"/>
</dbReference>
<comment type="similarity">
    <text evidence="10">Belongs to the chitin synthase family.</text>
</comment>
<feature type="transmembrane region" description="Helical" evidence="10">
    <location>
        <begin position="716"/>
        <end position="741"/>
    </location>
</feature>
<evidence type="ECO:0000256" key="11">
    <source>
        <dbReference type="SAM" id="MobiDB-lite"/>
    </source>
</evidence>
<dbReference type="PANTHER" id="PTHR22914">
    <property type="entry name" value="CHITIN SYNTHASE"/>
    <property type="match status" value="1"/>
</dbReference>
<dbReference type="AlphaFoldDB" id="A0AAD5XTP0"/>
<dbReference type="Proteomes" id="UP001211065">
    <property type="component" value="Unassembled WGS sequence"/>
</dbReference>
<gene>
    <name evidence="13" type="primary">CHS1_3</name>
    <name evidence="13" type="ORF">HK099_007524</name>
</gene>
<evidence type="ECO:0000256" key="2">
    <source>
        <dbReference type="ARBA" id="ARBA00012543"/>
    </source>
</evidence>
<keyword evidence="14" id="KW-1185">Reference proteome</keyword>
<evidence type="ECO:0000313" key="13">
    <source>
        <dbReference type="EMBL" id="KAJ3213190.1"/>
    </source>
</evidence>
<evidence type="ECO:0000256" key="1">
    <source>
        <dbReference type="ARBA" id="ARBA00004651"/>
    </source>
</evidence>
<keyword evidence="9 10" id="KW-0961">Cell wall biogenesis/degradation</keyword>
<comment type="catalytic activity">
    <reaction evidence="10">
        <text>[(1-&gt;4)-N-acetyl-beta-D-glucosaminyl](n) + UDP-N-acetyl-alpha-D-glucosamine = [(1-&gt;4)-N-acetyl-beta-D-glucosaminyl](n+1) + UDP + H(+)</text>
        <dbReference type="Rhea" id="RHEA:16637"/>
        <dbReference type="Rhea" id="RHEA-COMP:9593"/>
        <dbReference type="Rhea" id="RHEA-COMP:9595"/>
        <dbReference type="ChEBI" id="CHEBI:15378"/>
        <dbReference type="ChEBI" id="CHEBI:17029"/>
        <dbReference type="ChEBI" id="CHEBI:57705"/>
        <dbReference type="ChEBI" id="CHEBI:58223"/>
        <dbReference type="EC" id="2.4.1.16"/>
    </reaction>
</comment>
<keyword evidence="3 10" id="KW-1003">Cell membrane</keyword>
<dbReference type="InterPro" id="IPR013616">
    <property type="entry name" value="Chitin_synth_N"/>
</dbReference>
<feature type="domain" description="Chitin synthase N-terminal" evidence="12">
    <location>
        <begin position="175"/>
        <end position="242"/>
    </location>
</feature>
<evidence type="ECO:0000256" key="8">
    <source>
        <dbReference type="ARBA" id="ARBA00023136"/>
    </source>
</evidence>
<dbReference type="GO" id="GO:0030428">
    <property type="term" value="C:cell septum"/>
    <property type="evidence" value="ECO:0007669"/>
    <property type="project" value="TreeGrafter"/>
</dbReference>
<comment type="subcellular location">
    <subcellularLocation>
        <location evidence="1 10">Cell membrane</location>
        <topology evidence="1 10">Multi-pass membrane protein</topology>
    </subcellularLocation>
</comment>
<comment type="function">
    <text evidence="10">Polymerizes chitin, a structural polymer of the cell wall and septum, by transferring the sugar moiety of UDP-GlcNAc to the non-reducing end of the growing chitin polymer.</text>
</comment>
<dbReference type="InterPro" id="IPR004835">
    <property type="entry name" value="Chitin_synth"/>
</dbReference>
<feature type="region of interest" description="Disordered" evidence="11">
    <location>
        <begin position="50"/>
        <end position="78"/>
    </location>
</feature>
<reference evidence="13" key="1">
    <citation type="submission" date="2020-05" db="EMBL/GenBank/DDBJ databases">
        <title>Phylogenomic resolution of chytrid fungi.</title>
        <authorList>
            <person name="Stajich J.E."/>
            <person name="Amses K."/>
            <person name="Simmons R."/>
            <person name="Seto K."/>
            <person name="Myers J."/>
            <person name="Bonds A."/>
            <person name="Quandt C.A."/>
            <person name="Barry K."/>
            <person name="Liu P."/>
            <person name="Grigoriev I."/>
            <person name="Longcore J.E."/>
            <person name="James T.Y."/>
        </authorList>
    </citation>
    <scope>NUCLEOTIDE SEQUENCE</scope>
    <source>
        <strain evidence="13">JEL0476</strain>
    </source>
</reference>
<evidence type="ECO:0000256" key="4">
    <source>
        <dbReference type="ARBA" id="ARBA00022676"/>
    </source>
</evidence>
<feature type="transmembrane region" description="Helical" evidence="10">
    <location>
        <begin position="635"/>
        <end position="660"/>
    </location>
</feature>
<evidence type="ECO:0000256" key="9">
    <source>
        <dbReference type="ARBA" id="ARBA00023316"/>
    </source>
</evidence>
<feature type="compositionally biased region" description="Polar residues" evidence="11">
    <location>
        <begin position="54"/>
        <end position="75"/>
    </location>
</feature>
<feature type="transmembrane region" description="Helical" evidence="10">
    <location>
        <begin position="519"/>
        <end position="538"/>
    </location>
</feature>
<dbReference type="EMBL" id="JADGJW010000736">
    <property type="protein sequence ID" value="KAJ3213190.1"/>
    <property type="molecule type" value="Genomic_DNA"/>
</dbReference>
<keyword evidence="8 10" id="KW-0472">Membrane</keyword>
<evidence type="ECO:0000256" key="6">
    <source>
        <dbReference type="ARBA" id="ARBA00022692"/>
    </source>
</evidence>
<feature type="transmembrane region" description="Helical" evidence="10">
    <location>
        <begin position="602"/>
        <end position="623"/>
    </location>
</feature>
<keyword evidence="5 10" id="KW-0808">Transferase</keyword>
<feature type="transmembrane region" description="Helical" evidence="10">
    <location>
        <begin position="862"/>
        <end position="882"/>
    </location>
</feature>
<proteinExistence type="inferred from homology"/>
<organism evidence="13 14">
    <name type="scientific">Clydaea vesicula</name>
    <dbReference type="NCBI Taxonomy" id="447962"/>
    <lineage>
        <taxon>Eukaryota</taxon>
        <taxon>Fungi</taxon>
        <taxon>Fungi incertae sedis</taxon>
        <taxon>Chytridiomycota</taxon>
        <taxon>Chytridiomycota incertae sedis</taxon>
        <taxon>Chytridiomycetes</taxon>
        <taxon>Lobulomycetales</taxon>
        <taxon>Lobulomycetaceae</taxon>
        <taxon>Clydaea</taxon>
    </lineage>
</organism>
<protein>
    <recommendedName>
        <fullName evidence="2 10">Chitin synthase</fullName>
        <ecNumber evidence="2 10">2.4.1.16</ecNumber>
    </recommendedName>
</protein>
<dbReference type="CDD" id="cd04190">
    <property type="entry name" value="Chitin_synth_C"/>
    <property type="match status" value="1"/>
</dbReference>
<dbReference type="GO" id="GO:0004100">
    <property type="term" value="F:chitin synthase activity"/>
    <property type="evidence" value="ECO:0007669"/>
    <property type="project" value="UniProtKB-UniRule"/>
</dbReference>
<evidence type="ECO:0000259" key="12">
    <source>
        <dbReference type="Pfam" id="PF08407"/>
    </source>
</evidence>
<dbReference type="Pfam" id="PF08407">
    <property type="entry name" value="Chitin_synth_1N"/>
    <property type="match status" value="1"/>
</dbReference>
<evidence type="ECO:0000256" key="5">
    <source>
        <dbReference type="ARBA" id="ARBA00022679"/>
    </source>
</evidence>
<keyword evidence="4 10" id="KW-0328">Glycosyltransferase</keyword>
<evidence type="ECO:0000256" key="10">
    <source>
        <dbReference type="RuleBase" id="RU366040"/>
    </source>
</evidence>
<keyword evidence="7 10" id="KW-1133">Transmembrane helix</keyword>
<evidence type="ECO:0000256" key="7">
    <source>
        <dbReference type="ARBA" id="ARBA00022989"/>
    </source>
</evidence>
<comment type="caution">
    <text evidence="13">The sequence shown here is derived from an EMBL/GenBank/DDBJ whole genome shotgun (WGS) entry which is preliminary data.</text>
</comment>
<sequence>MDNQYIPGAFPINSNLNNTFQNPVSSRHINHNSEPHEVINMQQRNLMPSPGRQEISTTNNLNSYQSMPSNSNDTIQIDGRTSDYTFLDSTQNDQSENDTTQIFASKPYYNPGYPPHLQALQGQQQWQSPLRQQLPPQNQQYQQYGRHMEPRVHAVNFGNYYNNQNMLPAPLFQFKTKKTIKLTKDGNFVVAIPIASRVLPEKNSKQGREFSTLKYAAVVGDPDEFVGRKYSLRAKEIGRVTELFIVITMYNEDEELFSRTWNSDGREKIQKKTLSYLGILGCYQDGVIKTSVTGQPVSAHVFEYTTQIGLDKDHNIKKEAQIPVQVIFCLKEKNAKKINSHRWFFNAFGAVLNPNVCILIDVGTKPTEPSLFNLWSTFNKNPYCGGACGEIFTETGHCGVKLLNPLVAAQNFEYKMSNILDKPLESCFGFISVLPGAFSAYRYAALQDGPLEKYFAGEKMNGDVNIATANMYLAEDRILCFELVTKKNQKWILRYVKGASAETDVPDSIDEFISQRRRWLNGSFFAGVYSLSCFYQIFRSNHSFGRKAALLIQSFYNFINLLFNWFAVANIYLIFYFLTANLTIGATAYLGPNSIFSFGPTVGIVLTILFNQVYFVAMFLIFLASLGNRPQGSKVIYGICFFLFSFIMTIMLFLSAWTIYLEVPKSQTEWNNIYGKLSEPYFFGLLISIFSTYGVYLLSSLIYGEPYHMFTSFVQYLLFLPSFTNILMVYAFCNLHGAFFFDVSWGTKGSTTENIDLAPVEVVQTDRGVIQATTDLPVNQNDIDNKFSDFLEQLKTKVDIKKKSIDPKTLQEDYFRLFRTRVVLFYVFTNTLLILVMITPYISNNFGITSVTDDRNLYMTFILWSIAALSIVRFIGSVTYLMH</sequence>
<name>A0AAD5XTP0_9FUNG</name>
<feature type="transmembrane region" description="Helical" evidence="10">
    <location>
        <begin position="681"/>
        <end position="704"/>
    </location>
</feature>
<keyword evidence="6 10" id="KW-0812">Transmembrane</keyword>
<accession>A0AAD5XTP0</accession>
<dbReference type="EC" id="2.4.1.16" evidence="2 10"/>
<dbReference type="GO" id="GO:0006031">
    <property type="term" value="P:chitin biosynthetic process"/>
    <property type="evidence" value="ECO:0007669"/>
    <property type="project" value="UniProtKB-UniRule"/>
</dbReference>
<dbReference type="GO" id="GO:0005886">
    <property type="term" value="C:plasma membrane"/>
    <property type="evidence" value="ECO:0007669"/>
    <property type="project" value="UniProtKB-SubCell"/>
</dbReference>
<dbReference type="PANTHER" id="PTHR22914:SF9">
    <property type="entry name" value="CHITIN SYNTHASE 1"/>
    <property type="match status" value="1"/>
</dbReference>
<evidence type="ECO:0000256" key="3">
    <source>
        <dbReference type="ARBA" id="ARBA00022475"/>
    </source>
</evidence>
<evidence type="ECO:0000313" key="14">
    <source>
        <dbReference type="Proteomes" id="UP001211065"/>
    </source>
</evidence>
<feature type="transmembrane region" description="Helical" evidence="10">
    <location>
        <begin position="823"/>
        <end position="842"/>
    </location>
</feature>